<comment type="caution">
    <text evidence="1">The sequence shown here is derived from an EMBL/GenBank/DDBJ whole genome shotgun (WGS) entry which is preliminary data.</text>
</comment>
<dbReference type="EMBL" id="JAHQIW010002490">
    <property type="protein sequence ID" value="KAJ1355520.1"/>
    <property type="molecule type" value="Genomic_DNA"/>
</dbReference>
<proteinExistence type="predicted"/>
<name>A0AAD5MCV0_PARTN</name>
<gene>
    <name evidence="1" type="ORF">KIN20_012961</name>
</gene>
<dbReference type="AlphaFoldDB" id="A0AAD5MCV0"/>
<dbReference type="Proteomes" id="UP001196413">
    <property type="component" value="Unassembled WGS sequence"/>
</dbReference>
<protein>
    <submittedName>
        <fullName evidence="1">Uncharacterized protein</fullName>
    </submittedName>
</protein>
<reference evidence="1" key="1">
    <citation type="submission" date="2021-06" db="EMBL/GenBank/DDBJ databases">
        <title>Parelaphostrongylus tenuis whole genome reference sequence.</title>
        <authorList>
            <person name="Garwood T.J."/>
            <person name="Larsen P.A."/>
            <person name="Fountain-Jones N.M."/>
            <person name="Garbe J.R."/>
            <person name="Macchietto M.G."/>
            <person name="Kania S.A."/>
            <person name="Gerhold R.W."/>
            <person name="Richards J.E."/>
            <person name="Wolf T.M."/>
        </authorList>
    </citation>
    <scope>NUCLEOTIDE SEQUENCE</scope>
    <source>
        <strain evidence="1">MNPRO001-30</strain>
        <tissue evidence="1">Meninges</tissue>
    </source>
</reference>
<evidence type="ECO:0000313" key="2">
    <source>
        <dbReference type="Proteomes" id="UP001196413"/>
    </source>
</evidence>
<evidence type="ECO:0000313" key="1">
    <source>
        <dbReference type="EMBL" id="KAJ1355520.1"/>
    </source>
</evidence>
<accession>A0AAD5MCV0</accession>
<organism evidence="1 2">
    <name type="scientific">Parelaphostrongylus tenuis</name>
    <name type="common">Meningeal worm</name>
    <dbReference type="NCBI Taxonomy" id="148309"/>
    <lineage>
        <taxon>Eukaryota</taxon>
        <taxon>Metazoa</taxon>
        <taxon>Ecdysozoa</taxon>
        <taxon>Nematoda</taxon>
        <taxon>Chromadorea</taxon>
        <taxon>Rhabditida</taxon>
        <taxon>Rhabditina</taxon>
        <taxon>Rhabditomorpha</taxon>
        <taxon>Strongyloidea</taxon>
        <taxon>Metastrongylidae</taxon>
        <taxon>Parelaphostrongylus</taxon>
    </lineage>
</organism>
<keyword evidence="2" id="KW-1185">Reference proteome</keyword>
<sequence length="75" mass="8093">MSSLSESHQFPQCRPTSPSFGLNFVKSQGCTAHLTIPILSRVFSGFESRSSSSLSSIVVVLSEGRRFISTGQSLL</sequence>